<feature type="domain" description="Alpha-L-fucosidase C-terminal" evidence="8">
    <location>
        <begin position="232"/>
        <end position="316"/>
    </location>
</feature>
<evidence type="ECO:0000256" key="3">
    <source>
        <dbReference type="ARBA" id="ARBA00012662"/>
    </source>
</evidence>
<dbReference type="InterPro" id="IPR013780">
    <property type="entry name" value="Glyco_hydro_b"/>
</dbReference>
<dbReference type="STRING" id="299467.A0A443SSH9"/>
<dbReference type="Pfam" id="PF01120">
    <property type="entry name" value="Alpha_L_fucos"/>
    <property type="match status" value="1"/>
</dbReference>
<dbReference type="FunFam" id="3.20.20.80:FF:000293">
    <property type="entry name" value="Alpha-L-fucosidase"/>
    <property type="match status" value="1"/>
</dbReference>
<dbReference type="PANTHER" id="PTHR10030">
    <property type="entry name" value="ALPHA-L-FUCOSIDASE"/>
    <property type="match status" value="1"/>
</dbReference>
<dbReference type="GO" id="GO:0005764">
    <property type="term" value="C:lysosome"/>
    <property type="evidence" value="ECO:0007669"/>
    <property type="project" value="TreeGrafter"/>
</dbReference>
<dbReference type="Pfam" id="PF16757">
    <property type="entry name" value="Fucosidase_C"/>
    <property type="match status" value="1"/>
</dbReference>
<dbReference type="GO" id="GO:0004560">
    <property type="term" value="F:alpha-L-fucosidase activity"/>
    <property type="evidence" value="ECO:0007669"/>
    <property type="project" value="UniProtKB-EC"/>
</dbReference>
<dbReference type="SMART" id="SM00812">
    <property type="entry name" value="Alpha_L_fucos"/>
    <property type="match status" value="1"/>
</dbReference>
<dbReference type="Proteomes" id="UP000288716">
    <property type="component" value="Unassembled WGS sequence"/>
</dbReference>
<evidence type="ECO:0000256" key="5">
    <source>
        <dbReference type="ARBA" id="ARBA00022801"/>
    </source>
</evidence>
<dbReference type="InterPro" id="IPR000933">
    <property type="entry name" value="Glyco_hydro_29"/>
</dbReference>
<keyword evidence="10" id="KW-1185">Reference proteome</keyword>
<dbReference type="SUPFAM" id="SSF51445">
    <property type="entry name" value="(Trans)glycosidases"/>
    <property type="match status" value="1"/>
</dbReference>
<dbReference type="Gene3D" id="3.20.20.80">
    <property type="entry name" value="Glycosidases"/>
    <property type="match status" value="1"/>
</dbReference>
<comment type="similarity">
    <text evidence="2">Belongs to the glycosyl hydrolase 29 family.</text>
</comment>
<evidence type="ECO:0000313" key="10">
    <source>
        <dbReference type="Proteomes" id="UP000288716"/>
    </source>
</evidence>
<sequence>MDVGPNRDLIMTKVRFKLKDDLSIAVRETGLKFGLYHSLFEWFNFLFISDRNSGFKQQYFPKTKTLPELYDIVNTYKPEVIWSDGDGGGDDEYWNSRYFLQWLYNESPVKETVVTNDRWGSNTLCKHGGYWTCTDRFIPGKLLPRKWENAMTLDKNSWGYNRLSHINDYLTIDELLKTMAQTVSFGGNLLVNVGPTSDGRIVPIMEERLLQMGEWLGLNGEAIYKSKPWKYQNDTQTANVWYTSDKTSSTVYAIFFNWPENKVLSLASIAATNTTTISLITKNGDLRLKWIKSSQTTDITLPIIPPCNWAYTLKIEDY</sequence>
<feature type="domain" description="Glycoside hydrolase family 29 N-terminal" evidence="7">
    <location>
        <begin position="19"/>
        <end position="221"/>
    </location>
</feature>
<comment type="caution">
    <text evidence="9">The sequence shown here is derived from an EMBL/GenBank/DDBJ whole genome shotgun (WGS) entry which is preliminary data.</text>
</comment>
<dbReference type="EMBL" id="NCKV01000512">
    <property type="protein sequence ID" value="RWS30415.1"/>
    <property type="molecule type" value="Genomic_DNA"/>
</dbReference>
<organism evidence="9 10">
    <name type="scientific">Leptotrombidium deliense</name>
    <dbReference type="NCBI Taxonomy" id="299467"/>
    <lineage>
        <taxon>Eukaryota</taxon>
        <taxon>Metazoa</taxon>
        <taxon>Ecdysozoa</taxon>
        <taxon>Arthropoda</taxon>
        <taxon>Chelicerata</taxon>
        <taxon>Arachnida</taxon>
        <taxon>Acari</taxon>
        <taxon>Acariformes</taxon>
        <taxon>Trombidiformes</taxon>
        <taxon>Prostigmata</taxon>
        <taxon>Anystina</taxon>
        <taxon>Parasitengona</taxon>
        <taxon>Trombiculoidea</taxon>
        <taxon>Trombiculidae</taxon>
        <taxon>Leptotrombidium</taxon>
    </lineage>
</organism>
<keyword evidence="4" id="KW-0732">Signal</keyword>
<evidence type="ECO:0000313" key="9">
    <source>
        <dbReference type="EMBL" id="RWS30415.1"/>
    </source>
</evidence>
<evidence type="ECO:0000256" key="2">
    <source>
        <dbReference type="ARBA" id="ARBA00007951"/>
    </source>
</evidence>
<dbReference type="InterPro" id="IPR057739">
    <property type="entry name" value="Glyco_hydro_29_N"/>
</dbReference>
<reference evidence="9 10" key="1">
    <citation type="journal article" date="2018" name="Gigascience">
        <title>Genomes of trombidid mites reveal novel predicted allergens and laterally-transferred genes associated with secondary metabolism.</title>
        <authorList>
            <person name="Dong X."/>
            <person name="Chaisiri K."/>
            <person name="Xia D."/>
            <person name="Armstrong S.D."/>
            <person name="Fang Y."/>
            <person name="Donnelly M.J."/>
            <person name="Kadowaki T."/>
            <person name="McGarry J.W."/>
            <person name="Darby A.C."/>
            <person name="Makepeace B.L."/>
        </authorList>
    </citation>
    <scope>NUCLEOTIDE SEQUENCE [LARGE SCALE GENOMIC DNA]</scope>
    <source>
        <strain evidence="9">UoL-UT</strain>
    </source>
</reference>
<dbReference type="AlphaFoldDB" id="A0A443SSH9"/>
<keyword evidence="6" id="KW-0326">Glycosidase</keyword>
<accession>A0A443SSH9</accession>
<gene>
    <name evidence="9" type="ORF">B4U80_06881</name>
</gene>
<dbReference type="GO" id="GO:0006004">
    <property type="term" value="P:fucose metabolic process"/>
    <property type="evidence" value="ECO:0007669"/>
    <property type="project" value="InterPro"/>
</dbReference>
<dbReference type="InterPro" id="IPR031919">
    <property type="entry name" value="Fucosidase_C"/>
</dbReference>
<dbReference type="PANTHER" id="PTHR10030:SF37">
    <property type="entry name" value="ALPHA-L-FUCOSIDASE-RELATED"/>
    <property type="match status" value="1"/>
</dbReference>
<name>A0A443SSH9_9ACAR</name>
<dbReference type="PIRSF" id="PIRSF001092">
    <property type="entry name" value="Alpha-L-fucosidase"/>
    <property type="match status" value="1"/>
</dbReference>
<evidence type="ECO:0000259" key="7">
    <source>
        <dbReference type="Pfam" id="PF01120"/>
    </source>
</evidence>
<proteinExistence type="inferred from homology"/>
<dbReference type="GO" id="GO:0016139">
    <property type="term" value="P:glycoside catabolic process"/>
    <property type="evidence" value="ECO:0007669"/>
    <property type="project" value="TreeGrafter"/>
</dbReference>
<evidence type="ECO:0000256" key="4">
    <source>
        <dbReference type="ARBA" id="ARBA00022729"/>
    </source>
</evidence>
<protein>
    <recommendedName>
        <fullName evidence="3">alpha-L-fucosidase</fullName>
        <ecNumber evidence="3">3.2.1.51</ecNumber>
    </recommendedName>
</protein>
<dbReference type="PRINTS" id="PR00741">
    <property type="entry name" value="GLHYDRLASE29"/>
</dbReference>
<dbReference type="OrthoDB" id="6039950at2759"/>
<dbReference type="Gene3D" id="2.60.40.1180">
    <property type="entry name" value="Golgi alpha-mannosidase II"/>
    <property type="match status" value="1"/>
</dbReference>
<evidence type="ECO:0000259" key="8">
    <source>
        <dbReference type="Pfam" id="PF16757"/>
    </source>
</evidence>
<dbReference type="VEuPathDB" id="VectorBase:LDEU001625"/>
<dbReference type="InterPro" id="IPR016286">
    <property type="entry name" value="FUC_metazoa-typ"/>
</dbReference>
<evidence type="ECO:0000256" key="1">
    <source>
        <dbReference type="ARBA" id="ARBA00004071"/>
    </source>
</evidence>
<dbReference type="EC" id="3.2.1.51" evidence="3"/>
<comment type="function">
    <text evidence="1">Alpha-L-fucosidase is responsible for hydrolyzing the alpha-1,6-linked fucose joined to the reducing-end N-acetylglucosamine of the carbohydrate moieties of glycoproteins.</text>
</comment>
<keyword evidence="5" id="KW-0378">Hydrolase</keyword>
<dbReference type="InterPro" id="IPR017853">
    <property type="entry name" value="GH"/>
</dbReference>
<evidence type="ECO:0000256" key="6">
    <source>
        <dbReference type="ARBA" id="ARBA00023295"/>
    </source>
</evidence>